<evidence type="ECO:0000256" key="11">
    <source>
        <dbReference type="ARBA" id="ARBA00023157"/>
    </source>
</evidence>
<evidence type="ECO:0000256" key="6">
    <source>
        <dbReference type="ARBA" id="ARBA00022703"/>
    </source>
</evidence>
<dbReference type="EMBL" id="JBIYXZ010002084">
    <property type="protein sequence ID" value="KAL3047359.1"/>
    <property type="molecule type" value="Genomic_DNA"/>
</dbReference>
<evidence type="ECO:0000256" key="10">
    <source>
        <dbReference type="ARBA" id="ARBA00022801"/>
    </source>
</evidence>
<accession>A0ABD2G093</accession>
<keyword evidence="5" id="KW-0217">Developmental protein</keyword>
<evidence type="ECO:0000256" key="7">
    <source>
        <dbReference type="ARBA" id="ARBA00022722"/>
    </source>
</evidence>
<organism evidence="20 21">
    <name type="scientific">Pagothenia borchgrevinki</name>
    <name type="common">Bald rockcod</name>
    <name type="synonym">Trematomus borchgrevinki</name>
    <dbReference type="NCBI Taxonomy" id="8213"/>
    <lineage>
        <taxon>Eukaryota</taxon>
        <taxon>Metazoa</taxon>
        <taxon>Chordata</taxon>
        <taxon>Craniata</taxon>
        <taxon>Vertebrata</taxon>
        <taxon>Euteleostomi</taxon>
        <taxon>Actinopterygii</taxon>
        <taxon>Neopterygii</taxon>
        <taxon>Teleostei</taxon>
        <taxon>Neoteleostei</taxon>
        <taxon>Acanthomorphata</taxon>
        <taxon>Eupercaria</taxon>
        <taxon>Perciformes</taxon>
        <taxon>Notothenioidei</taxon>
        <taxon>Nototheniidae</taxon>
        <taxon>Pagothenia</taxon>
    </lineage>
</organism>
<feature type="chain" id="PRO_5044838036" description="Deoxyribonuclease-2-alpha" evidence="19">
    <location>
        <begin position="24"/>
        <end position="356"/>
    </location>
</feature>
<reference evidence="20 21" key="2">
    <citation type="journal article" date="2024" name="G3 (Bethesda)">
        <title>The genome of the cryopelagic Antarctic bald notothen, Trematomus borchgrevinki.</title>
        <authorList>
            <person name="Rayamajhi N."/>
            <person name="Rivera-Colon A.G."/>
            <person name="Minhas B.F."/>
            <person name="Cheng C.C."/>
            <person name="Catchen J.M."/>
        </authorList>
    </citation>
    <scope>NUCLEOTIDE SEQUENCE [LARGE SCALE GENOMIC DNA]</scope>
    <source>
        <strain evidence="20">AGRC-2024</strain>
    </source>
</reference>
<dbReference type="GO" id="GO:0006915">
    <property type="term" value="P:apoptotic process"/>
    <property type="evidence" value="ECO:0007669"/>
    <property type="project" value="UniProtKB-KW"/>
</dbReference>
<comment type="catalytic activity">
    <reaction evidence="1">
        <text>Endonucleolytic cleavage to nucleoside 3'-phosphates and 3'-phosphooligonucleotide end-products.</text>
        <dbReference type="EC" id="3.1.22.1"/>
    </reaction>
</comment>
<dbReference type="CDD" id="cd09120">
    <property type="entry name" value="PLDc_DNaseII_1"/>
    <property type="match status" value="1"/>
</dbReference>
<dbReference type="Pfam" id="PF03265">
    <property type="entry name" value="DNase_II"/>
    <property type="match status" value="1"/>
</dbReference>
<evidence type="ECO:0000256" key="19">
    <source>
        <dbReference type="SAM" id="SignalP"/>
    </source>
</evidence>
<dbReference type="AlphaFoldDB" id="A0ABD2G093"/>
<keyword evidence="12" id="KW-0325">Glycoprotein</keyword>
<evidence type="ECO:0000256" key="3">
    <source>
        <dbReference type="ARBA" id="ARBA00007527"/>
    </source>
</evidence>
<dbReference type="EC" id="3.1.22.1" evidence="4"/>
<comment type="subcellular location">
    <subcellularLocation>
        <location evidence="2">Lysosome</location>
    </subcellularLocation>
</comment>
<dbReference type="GO" id="GO:0005764">
    <property type="term" value="C:lysosome"/>
    <property type="evidence" value="ECO:0007669"/>
    <property type="project" value="UniProtKB-SubCell"/>
</dbReference>
<evidence type="ECO:0000256" key="13">
    <source>
        <dbReference type="ARBA" id="ARBA00023228"/>
    </source>
</evidence>
<evidence type="ECO:0000256" key="8">
    <source>
        <dbReference type="ARBA" id="ARBA00022729"/>
    </source>
</evidence>
<sequence>MAGYRTMMALLLTVGIVFQLSESRVTCRNDEGNEVDWYILYKLPLGHSDNGLSYLYMDESTDGWEISKNTIDSSSGTLANTLEPLLDFYVRKTEGFGYILYNDQLKKTVSSSFGHSKGVVMLDRATGVWLSHSTPKFPTDQSKSFWPESGNVNGQTFLCVTYSYGTFKEIGLQLMYIHPYAYDYDIPQTFHMELQKVAQNTGYPGEDPFFRVKDLRSEGEELFLSFAKYTRFDDDLYSGLIVNVMPESLYVKGWGNEGRSVLLPSDCSTGTPHHVYNVKNVELLETVYSDTQDHSKWCVAPKNGWTCIADLNRHESQKKRGGGAICIKDVAVAKAFRTTIKTYEPCPPVIPHSSEL</sequence>
<feature type="signal peptide" evidence="19">
    <location>
        <begin position="1"/>
        <end position="23"/>
    </location>
</feature>
<gene>
    <name evidence="20" type="ORF">OYC64_021553</name>
</gene>
<evidence type="ECO:0000256" key="2">
    <source>
        <dbReference type="ARBA" id="ARBA00004371"/>
    </source>
</evidence>
<keyword evidence="21" id="KW-1185">Reference proteome</keyword>
<evidence type="ECO:0000256" key="17">
    <source>
        <dbReference type="ARBA" id="ARBA00043033"/>
    </source>
</evidence>
<evidence type="ECO:0000313" key="20">
    <source>
        <dbReference type="EMBL" id="KAL3047359.1"/>
    </source>
</evidence>
<name>A0ABD2G093_PAGBO</name>
<keyword evidence="11" id="KW-1015">Disulfide bond</keyword>
<evidence type="ECO:0000256" key="9">
    <source>
        <dbReference type="ARBA" id="ARBA00022759"/>
    </source>
</evidence>
<proteinExistence type="inferred from homology"/>
<dbReference type="PANTHER" id="PTHR10858">
    <property type="entry name" value="DEOXYRIBONUCLEASE II"/>
    <property type="match status" value="1"/>
</dbReference>
<evidence type="ECO:0000256" key="18">
    <source>
        <dbReference type="ARBA" id="ARBA00045381"/>
    </source>
</evidence>
<reference evidence="20 21" key="1">
    <citation type="journal article" date="2022" name="G3 (Bethesda)">
        <title>Evaluating Illumina-, Nanopore-, and PacBio-based genome assembly strategies with the bald notothen, Trematomus borchgrevinki.</title>
        <authorList>
            <person name="Rayamajhi N."/>
            <person name="Cheng C.C."/>
            <person name="Catchen J.M."/>
        </authorList>
    </citation>
    <scope>NUCLEOTIDE SEQUENCE [LARGE SCALE GENOMIC DNA]</scope>
    <source>
        <strain evidence="20">AGRC-2024</strain>
    </source>
</reference>
<dbReference type="InterPro" id="IPR004947">
    <property type="entry name" value="DNase_II"/>
</dbReference>
<keyword evidence="9" id="KW-0255">Endonuclease</keyword>
<dbReference type="Proteomes" id="UP001619887">
    <property type="component" value="Unassembled WGS sequence"/>
</dbReference>
<evidence type="ECO:0000256" key="16">
    <source>
        <dbReference type="ARBA" id="ARBA00041918"/>
    </source>
</evidence>
<evidence type="ECO:0000256" key="12">
    <source>
        <dbReference type="ARBA" id="ARBA00023180"/>
    </source>
</evidence>
<comment type="similarity">
    <text evidence="3">Belongs to the DNase II family.</text>
</comment>
<evidence type="ECO:0000313" key="21">
    <source>
        <dbReference type="Proteomes" id="UP001619887"/>
    </source>
</evidence>
<evidence type="ECO:0000256" key="1">
    <source>
        <dbReference type="ARBA" id="ARBA00000447"/>
    </source>
</evidence>
<keyword evidence="8 19" id="KW-0732">Signal</keyword>
<comment type="function">
    <text evidence="18">Hydrolyzes DNA under acidic conditions with a preference for double-stranded DNA. Plays a major role in the clearance of nucleic acids generated through apoptosis, hence preventing autoinflammation. Necessary for proper fetal development and for definitive erythropoiesis in fetal liver and bone marrow, where it degrades nuclear DNA expelled from erythroid precursor cells.</text>
</comment>
<evidence type="ECO:0000256" key="15">
    <source>
        <dbReference type="ARBA" id="ARBA00041393"/>
    </source>
</evidence>
<comment type="caution">
    <text evidence="20">The sequence shown here is derived from an EMBL/GenBank/DDBJ whole genome shotgun (WGS) entry which is preliminary data.</text>
</comment>
<keyword evidence="6" id="KW-0053">Apoptosis</keyword>
<evidence type="ECO:0000256" key="5">
    <source>
        <dbReference type="ARBA" id="ARBA00022473"/>
    </source>
</evidence>
<keyword evidence="13" id="KW-0458">Lysosome</keyword>
<dbReference type="GO" id="GO:0004531">
    <property type="term" value="F:deoxyribonuclease II activity"/>
    <property type="evidence" value="ECO:0007669"/>
    <property type="project" value="UniProtKB-EC"/>
</dbReference>
<dbReference type="PANTHER" id="PTHR10858:SF9">
    <property type="entry name" value="DEOXYRIBONUCLEASE-2-ALPHA"/>
    <property type="match status" value="1"/>
</dbReference>
<evidence type="ECO:0000256" key="4">
    <source>
        <dbReference type="ARBA" id="ARBA00012036"/>
    </source>
</evidence>
<protein>
    <recommendedName>
        <fullName evidence="14">Deoxyribonuclease-2-alpha</fullName>
        <ecNumber evidence="4">3.1.22.1</ecNumber>
    </recommendedName>
    <alternativeName>
        <fullName evidence="15">Acid DNase</fullName>
    </alternativeName>
    <alternativeName>
        <fullName evidence="17">Deoxyribonuclease II alpha</fullName>
    </alternativeName>
    <alternativeName>
        <fullName evidence="16">Lysosomal DNase II</fullName>
    </alternativeName>
</protein>
<keyword evidence="7" id="KW-0540">Nuclease</keyword>
<evidence type="ECO:0000256" key="14">
    <source>
        <dbReference type="ARBA" id="ARBA00039868"/>
    </source>
</evidence>
<keyword evidence="10" id="KW-0378">Hydrolase</keyword>